<keyword evidence="2" id="KW-0813">Transport</keyword>
<name>A0A2J6TWS9_9HELO</name>
<feature type="transmembrane region" description="Helical" evidence="7">
    <location>
        <begin position="199"/>
        <end position="216"/>
    </location>
</feature>
<dbReference type="RefSeq" id="XP_024744371.1">
    <property type="nucleotide sequence ID" value="XM_024878985.1"/>
</dbReference>
<dbReference type="Proteomes" id="UP000235371">
    <property type="component" value="Unassembled WGS sequence"/>
</dbReference>
<organism evidence="9 10">
    <name type="scientific">Hyaloscypha bicolor E</name>
    <dbReference type="NCBI Taxonomy" id="1095630"/>
    <lineage>
        <taxon>Eukaryota</taxon>
        <taxon>Fungi</taxon>
        <taxon>Dikarya</taxon>
        <taxon>Ascomycota</taxon>
        <taxon>Pezizomycotina</taxon>
        <taxon>Leotiomycetes</taxon>
        <taxon>Helotiales</taxon>
        <taxon>Hyaloscyphaceae</taxon>
        <taxon>Hyaloscypha</taxon>
        <taxon>Hyaloscypha bicolor</taxon>
    </lineage>
</organism>
<keyword evidence="10" id="KW-1185">Reference proteome</keyword>
<dbReference type="OrthoDB" id="3900342at2759"/>
<evidence type="ECO:0000313" key="9">
    <source>
        <dbReference type="EMBL" id="PMD67467.1"/>
    </source>
</evidence>
<keyword evidence="5 7" id="KW-0472">Membrane</keyword>
<dbReference type="InParanoid" id="A0A2J6TWS9"/>
<comment type="subcellular location">
    <subcellularLocation>
        <location evidence="1">Membrane</location>
        <topology evidence="1">Multi-pass membrane protein</topology>
    </subcellularLocation>
</comment>
<dbReference type="GO" id="GO:0055085">
    <property type="term" value="P:transmembrane transport"/>
    <property type="evidence" value="ECO:0007669"/>
    <property type="project" value="InterPro"/>
</dbReference>
<evidence type="ECO:0000256" key="7">
    <source>
        <dbReference type="SAM" id="Phobius"/>
    </source>
</evidence>
<dbReference type="PANTHER" id="PTHR43495">
    <property type="entry name" value="GABA PERMEASE"/>
    <property type="match status" value="1"/>
</dbReference>
<evidence type="ECO:0000256" key="6">
    <source>
        <dbReference type="SAM" id="MobiDB-lite"/>
    </source>
</evidence>
<dbReference type="PANTHER" id="PTHR43495:SF5">
    <property type="entry name" value="GAMMA-AMINOBUTYRIC ACID PERMEASE"/>
    <property type="match status" value="1"/>
</dbReference>
<dbReference type="AlphaFoldDB" id="A0A2J6TWS9"/>
<feature type="transmembrane region" description="Helical" evidence="7">
    <location>
        <begin position="545"/>
        <end position="564"/>
    </location>
</feature>
<dbReference type="Pfam" id="PF00324">
    <property type="entry name" value="AA_permease"/>
    <property type="match status" value="2"/>
</dbReference>
<dbReference type="Gene3D" id="1.20.1740.10">
    <property type="entry name" value="Amino acid/polyamine transporter I"/>
    <property type="match status" value="1"/>
</dbReference>
<feature type="transmembrane region" description="Helical" evidence="7">
    <location>
        <begin position="163"/>
        <end position="187"/>
    </location>
</feature>
<evidence type="ECO:0000256" key="2">
    <source>
        <dbReference type="ARBA" id="ARBA00022448"/>
    </source>
</evidence>
<feature type="transmembrane region" description="Helical" evidence="7">
    <location>
        <begin position="307"/>
        <end position="330"/>
    </location>
</feature>
<evidence type="ECO:0000256" key="5">
    <source>
        <dbReference type="ARBA" id="ARBA00023136"/>
    </source>
</evidence>
<feature type="transmembrane region" description="Helical" evidence="7">
    <location>
        <begin position="389"/>
        <end position="409"/>
    </location>
</feature>
<feature type="domain" description="Amino acid permease/ SLC12A" evidence="8">
    <location>
        <begin position="316"/>
        <end position="587"/>
    </location>
</feature>
<dbReference type="GeneID" id="36587062"/>
<keyword evidence="4 7" id="KW-1133">Transmembrane helix</keyword>
<sequence>MADSMEMLVRSRPRSSRSSPSEKSVEVQRVPASMPREEQPDNSRSVNRWLGPLALFMVTINGTLGVGLYWRGGDIVEMGGPLAVVLAFLIMGFIAWTVMQCITELLCIWPVPGAMAIYVSEFVDNELGIAVGIAYWFTYSVSFAALLATTAAEVTYWNNSKGIQGAIMFVVVPLILVLINALGVEVYGLVEVVVGSMKISVFVVIIIAMIAINAGAGNDPVADGGHIGARFWNSPTPYETQAASDWFIAFLMTLSVAGFAYVGVEIIAASALEARWPTSRRSDDEEPNNVGGHDAERQSAMLIGETIRFAAVWIPVFAMIAYTVGGILVASNIEHDDCLLTRQSWIKKVDSDGKLLCAENGIPFKANRPSMAPFVAIAKRSQLPSLASAINIFLIFTAITCANTNLYVASRTFFGLASRLRGGEGAPPWKRILAWFGKTNNRNVPMRAMIFSAVAFWWVPLISLAPGGSDSSSPIGMFIEALSQMGTDGVIIVWACECWAFLRFYYCVKRHAPTLEEKRFPQVRRFQRIDDDYPFRSHGQPVTGFFALFACLLVLIVANGAFLWRGFQRVPFVSAYLTIIVFVLIVALLKLTKGAKWALVDLSQCAEVEEIFRRLNEIRHRGAADVEPEKSLWNLWGHI</sequence>
<feature type="transmembrane region" description="Helical" evidence="7">
    <location>
        <begin position="448"/>
        <end position="469"/>
    </location>
</feature>
<dbReference type="InterPro" id="IPR004841">
    <property type="entry name" value="AA-permease/SLC12A_dom"/>
</dbReference>
<gene>
    <name evidence="9" type="ORF">K444DRAFT_606406</name>
</gene>
<feature type="domain" description="Amino acid permease/ SLC12A" evidence="8">
    <location>
        <begin position="56"/>
        <end position="278"/>
    </location>
</feature>
<protein>
    <recommendedName>
        <fullName evidence="8">Amino acid permease/ SLC12A domain-containing protein</fullName>
    </recommendedName>
</protein>
<dbReference type="PIRSF" id="PIRSF006060">
    <property type="entry name" value="AA_transporter"/>
    <property type="match status" value="1"/>
</dbReference>
<dbReference type="STRING" id="1095630.A0A2J6TWS9"/>
<evidence type="ECO:0000256" key="3">
    <source>
        <dbReference type="ARBA" id="ARBA00022692"/>
    </source>
</evidence>
<accession>A0A2J6TWS9</accession>
<evidence type="ECO:0000256" key="1">
    <source>
        <dbReference type="ARBA" id="ARBA00004141"/>
    </source>
</evidence>
<dbReference type="EMBL" id="KZ613740">
    <property type="protein sequence ID" value="PMD67467.1"/>
    <property type="molecule type" value="Genomic_DNA"/>
</dbReference>
<feature type="transmembrane region" description="Helical" evidence="7">
    <location>
        <begin position="82"/>
        <end position="106"/>
    </location>
</feature>
<proteinExistence type="predicted"/>
<evidence type="ECO:0000259" key="8">
    <source>
        <dbReference type="Pfam" id="PF00324"/>
    </source>
</evidence>
<keyword evidence="3 7" id="KW-0812">Transmembrane</keyword>
<evidence type="ECO:0000313" key="10">
    <source>
        <dbReference type="Proteomes" id="UP000235371"/>
    </source>
</evidence>
<dbReference type="GO" id="GO:0016020">
    <property type="term" value="C:membrane"/>
    <property type="evidence" value="ECO:0007669"/>
    <property type="project" value="UniProtKB-SubCell"/>
</dbReference>
<reference evidence="9 10" key="1">
    <citation type="submission" date="2016-04" db="EMBL/GenBank/DDBJ databases">
        <title>A degradative enzymes factory behind the ericoid mycorrhizal symbiosis.</title>
        <authorList>
            <consortium name="DOE Joint Genome Institute"/>
            <person name="Martino E."/>
            <person name="Morin E."/>
            <person name="Grelet G."/>
            <person name="Kuo A."/>
            <person name="Kohler A."/>
            <person name="Daghino S."/>
            <person name="Barry K."/>
            <person name="Choi C."/>
            <person name="Cichocki N."/>
            <person name="Clum A."/>
            <person name="Copeland A."/>
            <person name="Hainaut M."/>
            <person name="Haridas S."/>
            <person name="Labutti K."/>
            <person name="Lindquist E."/>
            <person name="Lipzen A."/>
            <person name="Khouja H.-R."/>
            <person name="Murat C."/>
            <person name="Ohm R."/>
            <person name="Olson A."/>
            <person name="Spatafora J."/>
            <person name="Veneault-Fourrey C."/>
            <person name="Henrissat B."/>
            <person name="Grigoriev I."/>
            <person name="Martin F."/>
            <person name="Perotto S."/>
        </authorList>
    </citation>
    <scope>NUCLEOTIDE SEQUENCE [LARGE SCALE GENOMIC DNA]</scope>
    <source>
        <strain evidence="9 10">E</strain>
    </source>
</reference>
<feature type="region of interest" description="Disordered" evidence="6">
    <location>
        <begin position="1"/>
        <end position="44"/>
    </location>
</feature>
<feature type="transmembrane region" description="Helical" evidence="7">
    <location>
        <begin position="127"/>
        <end position="151"/>
    </location>
</feature>
<feature type="transmembrane region" description="Helical" evidence="7">
    <location>
        <begin position="49"/>
        <end position="70"/>
    </location>
</feature>
<feature type="transmembrane region" description="Helical" evidence="7">
    <location>
        <begin position="570"/>
        <end position="589"/>
    </location>
</feature>
<feature type="transmembrane region" description="Helical" evidence="7">
    <location>
        <begin position="246"/>
        <end position="272"/>
    </location>
</feature>
<evidence type="ECO:0000256" key="4">
    <source>
        <dbReference type="ARBA" id="ARBA00022989"/>
    </source>
</evidence>